<evidence type="ECO:0000256" key="2">
    <source>
        <dbReference type="ARBA" id="ARBA00005013"/>
    </source>
</evidence>
<dbReference type="EC" id="4.1.2.25" evidence="6"/>
<evidence type="ECO:0000313" key="9">
    <source>
        <dbReference type="Proteomes" id="UP000366872"/>
    </source>
</evidence>
<gene>
    <name evidence="8" type="primary">folX</name>
    <name evidence="8" type="ORF">PDESU_02703</name>
</gene>
<dbReference type="GO" id="GO:0046654">
    <property type="term" value="P:tetrahydrofolate biosynthetic process"/>
    <property type="evidence" value="ECO:0007669"/>
    <property type="project" value="UniProtKB-UniRule"/>
</dbReference>
<evidence type="ECO:0000313" key="8">
    <source>
        <dbReference type="EMBL" id="VGO14144.1"/>
    </source>
</evidence>
<feature type="domain" description="Dihydroneopterin aldolase/epimerase" evidence="7">
    <location>
        <begin position="4"/>
        <end position="114"/>
    </location>
</feature>
<name>A0A6C2U3D1_PONDE</name>
<comment type="catalytic activity">
    <reaction evidence="1 6">
        <text>7,8-dihydroneopterin = 6-hydroxymethyl-7,8-dihydropterin + glycolaldehyde</text>
        <dbReference type="Rhea" id="RHEA:10540"/>
        <dbReference type="ChEBI" id="CHEBI:17001"/>
        <dbReference type="ChEBI" id="CHEBI:17071"/>
        <dbReference type="ChEBI" id="CHEBI:44841"/>
        <dbReference type="EC" id="4.1.2.25"/>
    </reaction>
</comment>
<evidence type="ECO:0000256" key="1">
    <source>
        <dbReference type="ARBA" id="ARBA00001353"/>
    </source>
</evidence>
<dbReference type="InterPro" id="IPR006157">
    <property type="entry name" value="FolB_dom"/>
</dbReference>
<evidence type="ECO:0000256" key="5">
    <source>
        <dbReference type="ARBA" id="ARBA00023239"/>
    </source>
</evidence>
<reference evidence="8 9" key="1">
    <citation type="submission" date="2019-04" db="EMBL/GenBank/DDBJ databases">
        <authorList>
            <person name="Van Vliet M D."/>
        </authorList>
    </citation>
    <scope>NUCLEOTIDE SEQUENCE [LARGE SCALE GENOMIC DNA]</scope>
    <source>
        <strain evidence="8 9">F1</strain>
    </source>
</reference>
<accession>A0A6C2U3D1</accession>
<sequence>MDRIFIRDLALRCIIGIFPEERREKQDIVINVEMHADLRKAGRSDNLDDTVDYKSIKKAILKLVEGSGFQLIEALAENIAEIALANDKVVKVVVTIDKPGALRFAKASAVEITRKRM</sequence>
<protein>
    <recommendedName>
        <fullName evidence="6">7,8-dihydroneopterin aldolase</fullName>
        <ecNumber evidence="6">4.1.2.25</ecNumber>
    </recommendedName>
</protein>
<dbReference type="GO" id="GO:0005737">
    <property type="term" value="C:cytoplasm"/>
    <property type="evidence" value="ECO:0007669"/>
    <property type="project" value="TreeGrafter"/>
</dbReference>
<dbReference type="EMBL" id="CAAHFG010000001">
    <property type="protein sequence ID" value="VGO14144.1"/>
    <property type="molecule type" value="Genomic_DNA"/>
</dbReference>
<dbReference type="RefSeq" id="WP_136079649.1">
    <property type="nucleotide sequence ID" value="NZ_CAAHFG010000001.1"/>
</dbReference>
<organism evidence="8 9">
    <name type="scientific">Pontiella desulfatans</name>
    <dbReference type="NCBI Taxonomy" id="2750659"/>
    <lineage>
        <taxon>Bacteria</taxon>
        <taxon>Pseudomonadati</taxon>
        <taxon>Kiritimatiellota</taxon>
        <taxon>Kiritimatiellia</taxon>
        <taxon>Kiritimatiellales</taxon>
        <taxon>Pontiellaceae</taxon>
        <taxon>Pontiella</taxon>
    </lineage>
</organism>
<dbReference type="PANTHER" id="PTHR42844:SF1">
    <property type="entry name" value="DIHYDRONEOPTERIN ALDOLASE 1-RELATED"/>
    <property type="match status" value="1"/>
</dbReference>
<dbReference type="SMART" id="SM00905">
    <property type="entry name" value="FolB"/>
    <property type="match status" value="1"/>
</dbReference>
<dbReference type="Pfam" id="PF02152">
    <property type="entry name" value="FolB"/>
    <property type="match status" value="1"/>
</dbReference>
<dbReference type="CDD" id="cd00534">
    <property type="entry name" value="DHNA_DHNTPE"/>
    <property type="match status" value="1"/>
</dbReference>
<dbReference type="Gene3D" id="3.30.1130.10">
    <property type="match status" value="1"/>
</dbReference>
<dbReference type="AlphaFoldDB" id="A0A6C2U3D1"/>
<dbReference type="InterPro" id="IPR043133">
    <property type="entry name" value="GTP-CH-I_C/QueF"/>
</dbReference>
<keyword evidence="4 6" id="KW-0289">Folate biosynthesis</keyword>
<proteinExistence type="inferred from homology"/>
<dbReference type="InterPro" id="IPR006156">
    <property type="entry name" value="Dihydroneopterin_aldolase"/>
</dbReference>
<comment type="pathway">
    <text evidence="2 6">Cofactor biosynthesis; tetrahydrofolate biosynthesis; 2-amino-4-hydroxy-6-hydroxymethyl-7,8-dihydropteridine diphosphate from 7,8-dihydroneopterin triphosphate: step 3/4.</text>
</comment>
<evidence type="ECO:0000256" key="6">
    <source>
        <dbReference type="RuleBase" id="RU362079"/>
    </source>
</evidence>
<keyword evidence="5 6" id="KW-0456">Lyase</keyword>
<dbReference type="SUPFAM" id="SSF55620">
    <property type="entry name" value="Tetrahydrobiopterin biosynthesis enzymes-like"/>
    <property type="match status" value="1"/>
</dbReference>
<dbReference type="GO" id="GO:0004150">
    <property type="term" value="F:dihydroneopterin aldolase activity"/>
    <property type="evidence" value="ECO:0007669"/>
    <property type="project" value="UniProtKB-UniRule"/>
</dbReference>
<evidence type="ECO:0000259" key="7">
    <source>
        <dbReference type="SMART" id="SM00905"/>
    </source>
</evidence>
<comment type="similarity">
    <text evidence="3 6">Belongs to the DHNA family.</text>
</comment>
<keyword evidence="9" id="KW-1185">Reference proteome</keyword>
<evidence type="ECO:0000256" key="3">
    <source>
        <dbReference type="ARBA" id="ARBA00005708"/>
    </source>
</evidence>
<evidence type="ECO:0000256" key="4">
    <source>
        <dbReference type="ARBA" id="ARBA00022909"/>
    </source>
</evidence>
<dbReference type="UniPathway" id="UPA00077">
    <property type="reaction ID" value="UER00154"/>
</dbReference>
<comment type="function">
    <text evidence="6">Catalyzes the conversion of 7,8-dihydroneopterin to 6-hydroxymethyl-7,8-dihydropterin.</text>
</comment>
<dbReference type="PANTHER" id="PTHR42844">
    <property type="entry name" value="DIHYDRONEOPTERIN ALDOLASE 1-RELATED"/>
    <property type="match status" value="1"/>
</dbReference>
<dbReference type="NCBIfam" id="TIGR00526">
    <property type="entry name" value="folB_dom"/>
    <property type="match status" value="1"/>
</dbReference>
<dbReference type="Proteomes" id="UP000366872">
    <property type="component" value="Unassembled WGS sequence"/>
</dbReference>
<dbReference type="GO" id="GO:0046656">
    <property type="term" value="P:folic acid biosynthetic process"/>
    <property type="evidence" value="ECO:0007669"/>
    <property type="project" value="UniProtKB-UniRule"/>
</dbReference>
<dbReference type="NCBIfam" id="TIGR00525">
    <property type="entry name" value="folB"/>
    <property type="match status" value="1"/>
</dbReference>